<dbReference type="PRINTS" id="PR00455">
    <property type="entry name" value="HTHTETR"/>
</dbReference>
<dbReference type="InterPro" id="IPR050109">
    <property type="entry name" value="HTH-type_TetR-like_transc_reg"/>
</dbReference>
<dbReference type="EMBL" id="JBEPLU010000001">
    <property type="protein sequence ID" value="MET3525511.1"/>
    <property type="molecule type" value="Genomic_DNA"/>
</dbReference>
<feature type="domain" description="HTH tetR-type" evidence="3">
    <location>
        <begin position="14"/>
        <end position="74"/>
    </location>
</feature>
<dbReference type="InterPro" id="IPR036271">
    <property type="entry name" value="Tet_transcr_reg_TetR-rel_C_sf"/>
</dbReference>
<dbReference type="SUPFAM" id="SSF48498">
    <property type="entry name" value="Tetracyclin repressor-like, C-terminal domain"/>
    <property type="match status" value="1"/>
</dbReference>
<comment type="caution">
    <text evidence="4">The sequence shown here is derived from an EMBL/GenBank/DDBJ whole genome shotgun (WGS) entry which is preliminary data.</text>
</comment>
<protein>
    <submittedName>
        <fullName evidence="4">AcrR family transcriptional regulator</fullName>
    </submittedName>
</protein>
<sequence length="190" mass="20292">MPGFPAPSRGRNAAATRLAILDAARDRFAREGYDGASLREIASDAGVDAALVSRYFGSKEELFVEVLNCAPDGTDMFEGELSGFGERVAAELLDDPDTRDGIDYLLVMLRSASSPAASGPLRRAMHIHFHGPFAAYLGGPDAEVRARLAGDLIMGVAISRAITPDHDLDEEGRARLRKRLAAVLQAAVDP</sequence>
<dbReference type="PANTHER" id="PTHR30055:SF235">
    <property type="entry name" value="TRANSCRIPTIONAL REGULATORY PROTEIN"/>
    <property type="match status" value="1"/>
</dbReference>
<dbReference type="InterPro" id="IPR001647">
    <property type="entry name" value="HTH_TetR"/>
</dbReference>
<accession>A0ABV2EEQ8</accession>
<dbReference type="InterPro" id="IPR041678">
    <property type="entry name" value="TetR_C_16"/>
</dbReference>
<dbReference type="InterPro" id="IPR009057">
    <property type="entry name" value="Homeodomain-like_sf"/>
</dbReference>
<dbReference type="PROSITE" id="PS50977">
    <property type="entry name" value="HTH_TETR_2"/>
    <property type="match status" value="1"/>
</dbReference>
<name>A0ABV2EEQ8_9CAUL</name>
<evidence type="ECO:0000313" key="5">
    <source>
        <dbReference type="Proteomes" id="UP001549110"/>
    </source>
</evidence>
<dbReference type="Pfam" id="PF17920">
    <property type="entry name" value="TetR_C_16"/>
    <property type="match status" value="1"/>
</dbReference>
<dbReference type="Gene3D" id="1.10.357.10">
    <property type="entry name" value="Tetracycline Repressor, domain 2"/>
    <property type="match status" value="1"/>
</dbReference>
<evidence type="ECO:0000256" key="2">
    <source>
        <dbReference type="PROSITE-ProRule" id="PRU00335"/>
    </source>
</evidence>
<evidence type="ECO:0000256" key="1">
    <source>
        <dbReference type="ARBA" id="ARBA00023125"/>
    </source>
</evidence>
<dbReference type="Proteomes" id="UP001549110">
    <property type="component" value="Unassembled WGS sequence"/>
</dbReference>
<dbReference type="RefSeq" id="WP_331931253.1">
    <property type="nucleotide sequence ID" value="NZ_JBEPLU010000001.1"/>
</dbReference>
<keyword evidence="5" id="KW-1185">Reference proteome</keyword>
<evidence type="ECO:0000313" key="4">
    <source>
        <dbReference type="EMBL" id="MET3525511.1"/>
    </source>
</evidence>
<organism evidence="4 5">
    <name type="scientific">Phenylobacterium koreense</name>
    <dbReference type="NCBI Taxonomy" id="266125"/>
    <lineage>
        <taxon>Bacteria</taxon>
        <taxon>Pseudomonadati</taxon>
        <taxon>Pseudomonadota</taxon>
        <taxon>Alphaproteobacteria</taxon>
        <taxon>Caulobacterales</taxon>
        <taxon>Caulobacteraceae</taxon>
        <taxon>Phenylobacterium</taxon>
    </lineage>
</organism>
<evidence type="ECO:0000259" key="3">
    <source>
        <dbReference type="PROSITE" id="PS50977"/>
    </source>
</evidence>
<feature type="DNA-binding region" description="H-T-H motif" evidence="2">
    <location>
        <begin position="37"/>
        <end position="56"/>
    </location>
</feature>
<dbReference type="PANTHER" id="PTHR30055">
    <property type="entry name" value="HTH-TYPE TRANSCRIPTIONAL REGULATOR RUTR"/>
    <property type="match status" value="1"/>
</dbReference>
<dbReference type="SUPFAM" id="SSF46689">
    <property type="entry name" value="Homeodomain-like"/>
    <property type="match status" value="1"/>
</dbReference>
<reference evidence="4 5" key="1">
    <citation type="submission" date="2024-06" db="EMBL/GenBank/DDBJ databases">
        <title>Genomic Encyclopedia of Type Strains, Phase IV (KMG-IV): sequencing the most valuable type-strain genomes for metagenomic binning, comparative biology and taxonomic classification.</title>
        <authorList>
            <person name="Goeker M."/>
        </authorList>
    </citation>
    <scope>NUCLEOTIDE SEQUENCE [LARGE SCALE GENOMIC DNA]</scope>
    <source>
        <strain evidence="4 5">DSM 17809</strain>
    </source>
</reference>
<dbReference type="Pfam" id="PF00440">
    <property type="entry name" value="TetR_N"/>
    <property type="match status" value="1"/>
</dbReference>
<gene>
    <name evidence="4" type="ORF">ABID41_000606</name>
</gene>
<keyword evidence="1 2" id="KW-0238">DNA-binding</keyword>
<proteinExistence type="predicted"/>